<name>A0ABR2S8X1_9ROSI</name>
<sequence>MQQDEAMLVLHSDIVEDPQPLKYSFGAGEFIYKLQYDDISVSTKELIKSFGWGTYDSFMQHDDQELNSFCVKSFEEKLQLSQHWERVLCDD</sequence>
<dbReference type="EMBL" id="JBBPBN010000016">
    <property type="protein sequence ID" value="KAK9021587.1"/>
    <property type="molecule type" value="Genomic_DNA"/>
</dbReference>
<comment type="caution">
    <text evidence="1">The sequence shown here is derived from an EMBL/GenBank/DDBJ whole genome shotgun (WGS) entry which is preliminary data.</text>
</comment>
<evidence type="ECO:0000313" key="1">
    <source>
        <dbReference type="EMBL" id="KAK9021587.1"/>
    </source>
</evidence>
<reference evidence="1 2" key="1">
    <citation type="journal article" date="2024" name="G3 (Bethesda)">
        <title>Genome assembly of Hibiscus sabdariffa L. provides insights into metabolisms of medicinal natural products.</title>
        <authorList>
            <person name="Kim T."/>
        </authorList>
    </citation>
    <scope>NUCLEOTIDE SEQUENCE [LARGE SCALE GENOMIC DNA]</scope>
    <source>
        <strain evidence="1">TK-2024</strain>
        <tissue evidence="1">Old leaves</tissue>
    </source>
</reference>
<keyword evidence="2" id="KW-1185">Reference proteome</keyword>
<organism evidence="1 2">
    <name type="scientific">Hibiscus sabdariffa</name>
    <name type="common">roselle</name>
    <dbReference type="NCBI Taxonomy" id="183260"/>
    <lineage>
        <taxon>Eukaryota</taxon>
        <taxon>Viridiplantae</taxon>
        <taxon>Streptophyta</taxon>
        <taxon>Embryophyta</taxon>
        <taxon>Tracheophyta</taxon>
        <taxon>Spermatophyta</taxon>
        <taxon>Magnoliopsida</taxon>
        <taxon>eudicotyledons</taxon>
        <taxon>Gunneridae</taxon>
        <taxon>Pentapetalae</taxon>
        <taxon>rosids</taxon>
        <taxon>malvids</taxon>
        <taxon>Malvales</taxon>
        <taxon>Malvaceae</taxon>
        <taxon>Malvoideae</taxon>
        <taxon>Hibiscus</taxon>
    </lineage>
</organism>
<protein>
    <submittedName>
        <fullName evidence="1">Uncharacterized protein</fullName>
    </submittedName>
</protein>
<accession>A0ABR2S8X1</accession>
<evidence type="ECO:0000313" key="2">
    <source>
        <dbReference type="Proteomes" id="UP001396334"/>
    </source>
</evidence>
<proteinExistence type="predicted"/>
<dbReference type="Proteomes" id="UP001396334">
    <property type="component" value="Unassembled WGS sequence"/>
</dbReference>
<gene>
    <name evidence="1" type="ORF">V6N11_011570</name>
</gene>